<evidence type="ECO:0000313" key="15">
    <source>
        <dbReference type="Proteomes" id="UP000249725"/>
    </source>
</evidence>
<organism evidence="14 15">
    <name type="scientific">Phenylobacterium deserti</name>
    <dbReference type="NCBI Taxonomy" id="1914756"/>
    <lineage>
        <taxon>Bacteria</taxon>
        <taxon>Pseudomonadati</taxon>
        <taxon>Pseudomonadota</taxon>
        <taxon>Alphaproteobacteria</taxon>
        <taxon>Caulobacterales</taxon>
        <taxon>Caulobacteraceae</taxon>
        <taxon>Phenylobacterium</taxon>
    </lineage>
</organism>
<dbReference type="Gene3D" id="2.40.170.20">
    <property type="entry name" value="TonB-dependent receptor, beta-barrel domain"/>
    <property type="match status" value="1"/>
</dbReference>
<comment type="similarity">
    <text evidence="8 9">Belongs to the TonB-dependent receptor family.</text>
</comment>
<sequence length="694" mass="74891">MSRHLLFSAVAASALLAGPVYAQSGPAAVGQDGHPVSEVVVTAAPFAISLDSATTNIDVVDRDELDLAPSGGLGDVLSGMPGVRSTFFGPGASRPVIRGLAGPRVLVLSNGLGQVDASALSPDHAVATDPQEAERIEVLRGPSALAYGGSAIGGIVNVIDERIAMHRVNGVEGRVLASASSVDDGHSVSGALRAGTGPWVVSVDGVRRETEDYKVPTFPESKRQLAADGEEWPGPVDSTVENTATELSSYGAGLSYVGERGFIGLSVKRTETTYGVPGHEHGHEDEGHDHEHDHDHDHDHEEEFHGEDGVAIKLEQTRYDLRAEHDLDLGPFSAVRLGAGYADYTHVELEGGEPATRFFSEGWEGRLELVQRERNGWQGAVGFQALKRDFDAVGEEALVPPTRTTEWGAFTLQRLDREGWGVEGGLRVDQRKLESVVADRDFTNVSGSLGGFIRPSAGWFLGLSASRTSRAPAQEELFANGAHAATRSVEIGSADLDAEVSYSVDLTAHYERGPFELDMHLFGVRYDGFIDLSPTGLDDEESGMPIFRYVQTDATFHGAEAEGSWRVWEEGERSFRLEAGADIVRGDTDLGPPARIPPWSVTGRAVFEGGWWGGQLEVREVGDQDRVAEFELPTDSYTLLNASLSLRPLKDRNLRLFLDGRNLTNVEAREHASFLKDIAPLPGRNVRMGVAYRF</sequence>
<feature type="domain" description="TonB-dependent receptor-like beta-barrel" evidence="12">
    <location>
        <begin position="311"/>
        <end position="663"/>
    </location>
</feature>
<feature type="chain" id="PRO_5016353976" evidence="11">
    <location>
        <begin position="23"/>
        <end position="694"/>
    </location>
</feature>
<comment type="caution">
    <text evidence="14">The sequence shown here is derived from an EMBL/GenBank/DDBJ whole genome shotgun (WGS) entry which is preliminary data.</text>
</comment>
<keyword evidence="2 8" id="KW-0813">Transport</keyword>
<keyword evidence="15" id="KW-1185">Reference proteome</keyword>
<dbReference type="OrthoDB" id="9795928at2"/>
<feature type="signal peptide" evidence="11">
    <location>
        <begin position="1"/>
        <end position="22"/>
    </location>
</feature>
<evidence type="ECO:0000256" key="4">
    <source>
        <dbReference type="ARBA" id="ARBA00022692"/>
    </source>
</evidence>
<dbReference type="InterPro" id="IPR039426">
    <property type="entry name" value="TonB-dep_rcpt-like"/>
</dbReference>
<dbReference type="Gene3D" id="2.170.130.10">
    <property type="entry name" value="TonB-dependent receptor, plug domain"/>
    <property type="match status" value="1"/>
</dbReference>
<protein>
    <submittedName>
        <fullName evidence="14">TonB-dependent receptor</fullName>
    </submittedName>
</protein>
<feature type="region of interest" description="Disordered" evidence="10">
    <location>
        <begin position="275"/>
        <end position="305"/>
    </location>
</feature>
<evidence type="ECO:0000259" key="12">
    <source>
        <dbReference type="Pfam" id="PF00593"/>
    </source>
</evidence>
<evidence type="ECO:0000256" key="1">
    <source>
        <dbReference type="ARBA" id="ARBA00004571"/>
    </source>
</evidence>
<dbReference type="InterPro" id="IPR012910">
    <property type="entry name" value="Plug_dom"/>
</dbReference>
<evidence type="ECO:0000256" key="10">
    <source>
        <dbReference type="SAM" id="MobiDB-lite"/>
    </source>
</evidence>
<feature type="domain" description="TonB-dependent receptor plug" evidence="13">
    <location>
        <begin position="51"/>
        <end position="155"/>
    </location>
</feature>
<proteinExistence type="inferred from homology"/>
<dbReference type="InterPro" id="IPR036942">
    <property type="entry name" value="Beta-barrel_TonB_sf"/>
</dbReference>
<evidence type="ECO:0000256" key="7">
    <source>
        <dbReference type="ARBA" id="ARBA00023237"/>
    </source>
</evidence>
<evidence type="ECO:0000256" key="5">
    <source>
        <dbReference type="ARBA" id="ARBA00023077"/>
    </source>
</evidence>
<dbReference type="RefSeq" id="WP_111512998.1">
    <property type="nucleotide sequence ID" value="NZ_QFYR01000001.1"/>
</dbReference>
<keyword evidence="4 8" id="KW-0812">Transmembrane</keyword>
<accession>A0A328APX6</accession>
<dbReference type="PANTHER" id="PTHR30069">
    <property type="entry name" value="TONB-DEPENDENT OUTER MEMBRANE RECEPTOR"/>
    <property type="match status" value="1"/>
</dbReference>
<comment type="subcellular location">
    <subcellularLocation>
        <location evidence="1 8">Cell outer membrane</location>
        <topology evidence="1 8">Multi-pass membrane protein</topology>
    </subcellularLocation>
</comment>
<dbReference type="SUPFAM" id="SSF56935">
    <property type="entry name" value="Porins"/>
    <property type="match status" value="1"/>
</dbReference>
<evidence type="ECO:0000256" key="3">
    <source>
        <dbReference type="ARBA" id="ARBA00022452"/>
    </source>
</evidence>
<evidence type="ECO:0000313" key="14">
    <source>
        <dbReference type="EMBL" id="RAK56647.1"/>
    </source>
</evidence>
<reference evidence="15" key="1">
    <citation type="submission" date="2018-05" db="EMBL/GenBank/DDBJ databases">
        <authorList>
            <person name="Li X."/>
        </authorList>
    </citation>
    <scope>NUCLEOTIDE SEQUENCE [LARGE SCALE GENOMIC DNA]</scope>
    <source>
        <strain evidence="15">YIM 73061</strain>
    </source>
</reference>
<dbReference type="InterPro" id="IPR037066">
    <property type="entry name" value="Plug_dom_sf"/>
</dbReference>
<dbReference type="PANTHER" id="PTHR30069:SF40">
    <property type="entry name" value="TONB-DEPENDENT RECEPTOR NMB0964-RELATED"/>
    <property type="match status" value="1"/>
</dbReference>
<name>A0A328APX6_9CAUL</name>
<evidence type="ECO:0000259" key="13">
    <source>
        <dbReference type="Pfam" id="PF07715"/>
    </source>
</evidence>
<dbReference type="GO" id="GO:0015344">
    <property type="term" value="F:siderophore uptake transmembrane transporter activity"/>
    <property type="evidence" value="ECO:0007669"/>
    <property type="project" value="TreeGrafter"/>
</dbReference>
<dbReference type="GO" id="GO:0009279">
    <property type="term" value="C:cell outer membrane"/>
    <property type="evidence" value="ECO:0007669"/>
    <property type="project" value="UniProtKB-SubCell"/>
</dbReference>
<gene>
    <name evidence="14" type="ORF">DJ018_01320</name>
</gene>
<keyword evidence="6 8" id="KW-0472">Membrane</keyword>
<evidence type="ECO:0000256" key="2">
    <source>
        <dbReference type="ARBA" id="ARBA00022448"/>
    </source>
</evidence>
<evidence type="ECO:0000256" key="8">
    <source>
        <dbReference type="PROSITE-ProRule" id="PRU01360"/>
    </source>
</evidence>
<dbReference type="Pfam" id="PF07715">
    <property type="entry name" value="Plug"/>
    <property type="match status" value="1"/>
</dbReference>
<keyword evidence="3 8" id="KW-1134">Transmembrane beta strand</keyword>
<keyword evidence="14" id="KW-0675">Receptor</keyword>
<keyword evidence="5 9" id="KW-0798">TonB box</keyword>
<dbReference type="GO" id="GO:0044718">
    <property type="term" value="P:siderophore transmembrane transport"/>
    <property type="evidence" value="ECO:0007669"/>
    <property type="project" value="TreeGrafter"/>
</dbReference>
<dbReference type="EMBL" id="QFYR01000001">
    <property type="protein sequence ID" value="RAK56647.1"/>
    <property type="molecule type" value="Genomic_DNA"/>
</dbReference>
<dbReference type="Proteomes" id="UP000249725">
    <property type="component" value="Unassembled WGS sequence"/>
</dbReference>
<evidence type="ECO:0000256" key="9">
    <source>
        <dbReference type="RuleBase" id="RU003357"/>
    </source>
</evidence>
<dbReference type="AlphaFoldDB" id="A0A328APX6"/>
<dbReference type="InterPro" id="IPR000531">
    <property type="entry name" value="Beta-barrel_TonB"/>
</dbReference>
<dbReference type="PROSITE" id="PS52016">
    <property type="entry name" value="TONB_DEPENDENT_REC_3"/>
    <property type="match status" value="1"/>
</dbReference>
<evidence type="ECO:0000256" key="6">
    <source>
        <dbReference type="ARBA" id="ARBA00023136"/>
    </source>
</evidence>
<feature type="compositionally biased region" description="Basic and acidic residues" evidence="10">
    <location>
        <begin position="278"/>
        <end position="305"/>
    </location>
</feature>
<keyword evidence="11" id="KW-0732">Signal</keyword>
<evidence type="ECO:0000256" key="11">
    <source>
        <dbReference type="SAM" id="SignalP"/>
    </source>
</evidence>
<dbReference type="Pfam" id="PF00593">
    <property type="entry name" value="TonB_dep_Rec_b-barrel"/>
    <property type="match status" value="1"/>
</dbReference>
<keyword evidence="7 8" id="KW-0998">Cell outer membrane</keyword>